<feature type="region of interest" description="Disordered" evidence="1">
    <location>
        <begin position="148"/>
        <end position="185"/>
    </location>
</feature>
<dbReference type="InterPro" id="IPR007499">
    <property type="entry name" value="ERF_bacteria_virus"/>
</dbReference>
<evidence type="ECO:0000313" key="2">
    <source>
        <dbReference type="EMBL" id="GKH00690.1"/>
    </source>
</evidence>
<organism evidence="2 3">
    <name type="scientific">Hungatella hathewayi</name>
    <dbReference type="NCBI Taxonomy" id="154046"/>
    <lineage>
        <taxon>Bacteria</taxon>
        <taxon>Bacillati</taxon>
        <taxon>Bacillota</taxon>
        <taxon>Clostridia</taxon>
        <taxon>Lachnospirales</taxon>
        <taxon>Lachnospiraceae</taxon>
        <taxon>Hungatella</taxon>
    </lineage>
</organism>
<accession>A0AA37JLH9</accession>
<dbReference type="EMBL" id="BQNJ01000001">
    <property type="protein sequence ID" value="GKH00690.1"/>
    <property type="molecule type" value="Genomic_DNA"/>
</dbReference>
<dbReference type="AlphaFoldDB" id="A0AA37JLH9"/>
<feature type="compositionally biased region" description="Polar residues" evidence="1">
    <location>
        <begin position="234"/>
        <end position="243"/>
    </location>
</feature>
<comment type="caution">
    <text evidence="2">The sequence shown here is derived from an EMBL/GenBank/DDBJ whole genome shotgun (WGS) entry which is preliminary data.</text>
</comment>
<evidence type="ECO:0000256" key="1">
    <source>
        <dbReference type="SAM" id="MobiDB-lite"/>
    </source>
</evidence>
<evidence type="ECO:0008006" key="4">
    <source>
        <dbReference type="Google" id="ProtNLM"/>
    </source>
</evidence>
<feature type="compositionally biased region" description="Acidic residues" evidence="1">
    <location>
        <begin position="197"/>
        <end position="227"/>
    </location>
</feature>
<feature type="compositionally biased region" description="Basic and acidic residues" evidence="1">
    <location>
        <begin position="274"/>
        <end position="284"/>
    </location>
</feature>
<proteinExistence type="predicted"/>
<feature type="region of interest" description="Disordered" evidence="1">
    <location>
        <begin position="197"/>
        <end position="304"/>
    </location>
</feature>
<evidence type="ECO:0000313" key="3">
    <source>
        <dbReference type="Proteomes" id="UP001055091"/>
    </source>
</evidence>
<gene>
    <name evidence="2" type="ORF">CE91St55_26710</name>
</gene>
<sequence>MEQKILTLQEKMVKIRSEIPALVKRAYSEDVNYDFIKIDDIFRYLTPAMNRWNVNFEIVSECASKRNENGESVYVEFLAYCQMWLYEADLELKWINAEKPEDEVTVTIHAIGTHEMPEKAKGSALTYAMKYYLMDKYCIDQGGVDPDMRDFPPDTYDGSIPENDGLSSDAYDFSDRDSEGIAGDASGITDMELDAEMEGGQEVPDELPEEEPEEEPMEEAEESEVDASEERSMMNDSEMNPESGQEEADAEETAKQQDGGMESDAKKTRRKSAKDKQKADKGDTNRPVLSRHIMPENGTMVNLPNEVSPRPAVNMTIEEAGNIVCTFGIYNNKCLSELLNQGEEGVKALEWIAYNYRGRNEIIRQGARLLLSTL</sequence>
<name>A0AA37JLH9_9FIRM</name>
<protein>
    <recommendedName>
        <fullName evidence="4">ERF superfamily</fullName>
    </recommendedName>
</protein>
<reference evidence="2" key="1">
    <citation type="submission" date="2022-01" db="EMBL/GenBank/DDBJ databases">
        <title>Novel bile acid biosynthetic pathways are enriched in the microbiome of centenarians.</title>
        <authorList>
            <person name="Sato Y."/>
            <person name="Atarashi K."/>
            <person name="Plichta R.D."/>
            <person name="Arai Y."/>
            <person name="Sasajima S."/>
            <person name="Kearney M.S."/>
            <person name="Suda W."/>
            <person name="Takeshita K."/>
            <person name="Sasaki T."/>
            <person name="Okamoto S."/>
            <person name="Skelly N.A."/>
            <person name="Okamura Y."/>
            <person name="Vlamakis H."/>
            <person name="Li Y."/>
            <person name="Tanoue T."/>
            <person name="Takei H."/>
            <person name="Nittono H."/>
            <person name="Narushima S."/>
            <person name="Irie J."/>
            <person name="Itoh H."/>
            <person name="Moriya K."/>
            <person name="Sugiura Y."/>
            <person name="Suematsu M."/>
            <person name="Moritoki N."/>
            <person name="Shibata S."/>
            <person name="Littman R.D."/>
            <person name="Fischbach A.M."/>
            <person name="Uwamino Y."/>
            <person name="Inoue T."/>
            <person name="Honda A."/>
            <person name="Hattori M."/>
            <person name="Murai T."/>
            <person name="Xavier J.R."/>
            <person name="Hirose N."/>
            <person name="Honda K."/>
        </authorList>
    </citation>
    <scope>NUCLEOTIDE SEQUENCE</scope>
    <source>
        <strain evidence="2">CE91-St55</strain>
    </source>
</reference>
<dbReference type="Pfam" id="PF04404">
    <property type="entry name" value="ERF"/>
    <property type="match status" value="1"/>
</dbReference>
<dbReference type="Proteomes" id="UP001055091">
    <property type="component" value="Unassembled WGS sequence"/>
</dbReference>